<keyword evidence="4" id="KW-0597">Phosphoprotein</keyword>
<feature type="domain" description="HAMP" evidence="11">
    <location>
        <begin position="225"/>
        <end position="277"/>
    </location>
</feature>
<dbReference type="AlphaFoldDB" id="A4CE31"/>
<dbReference type="GO" id="GO:0005886">
    <property type="term" value="C:plasma membrane"/>
    <property type="evidence" value="ECO:0007669"/>
    <property type="project" value="TreeGrafter"/>
</dbReference>
<proteinExistence type="predicted"/>
<feature type="transmembrane region" description="Helical" evidence="9">
    <location>
        <begin position="204"/>
        <end position="224"/>
    </location>
</feature>
<comment type="subcellular location">
    <subcellularLocation>
        <location evidence="2">Membrane</location>
    </subcellularLocation>
</comment>
<dbReference type="PROSITE" id="PS50109">
    <property type="entry name" value="HIS_KIN"/>
    <property type="match status" value="1"/>
</dbReference>
<dbReference type="OrthoDB" id="9809766at2"/>
<keyword evidence="8" id="KW-0175">Coiled coil</keyword>
<evidence type="ECO:0000256" key="9">
    <source>
        <dbReference type="SAM" id="Phobius"/>
    </source>
</evidence>
<dbReference type="Proteomes" id="UP000006201">
    <property type="component" value="Unassembled WGS sequence"/>
</dbReference>
<dbReference type="Pfam" id="PF00672">
    <property type="entry name" value="HAMP"/>
    <property type="match status" value="1"/>
</dbReference>
<keyword evidence="7" id="KW-0902">Two-component regulatory system</keyword>
<dbReference type="InterPro" id="IPR036097">
    <property type="entry name" value="HisK_dim/P_sf"/>
</dbReference>
<evidence type="ECO:0000256" key="6">
    <source>
        <dbReference type="ARBA" id="ARBA00022777"/>
    </source>
</evidence>
<comment type="catalytic activity">
    <reaction evidence="1">
        <text>ATP + protein L-histidine = ADP + protein N-phospho-L-histidine.</text>
        <dbReference type="EC" id="2.7.13.3"/>
    </reaction>
</comment>
<dbReference type="SUPFAM" id="SSF47384">
    <property type="entry name" value="Homodimeric domain of signal transducing histidine kinase"/>
    <property type="match status" value="1"/>
</dbReference>
<feature type="coiled-coil region" evidence="8">
    <location>
        <begin position="265"/>
        <end position="303"/>
    </location>
</feature>
<dbReference type="InterPro" id="IPR003594">
    <property type="entry name" value="HATPase_dom"/>
</dbReference>
<dbReference type="InterPro" id="IPR050351">
    <property type="entry name" value="BphY/WalK/GraS-like"/>
</dbReference>
<dbReference type="eggNOG" id="COG2205">
    <property type="taxonomic scope" value="Bacteria"/>
</dbReference>
<dbReference type="CDD" id="cd00075">
    <property type="entry name" value="HATPase"/>
    <property type="match status" value="1"/>
</dbReference>
<dbReference type="PANTHER" id="PTHR45453">
    <property type="entry name" value="PHOSPHATE REGULON SENSOR PROTEIN PHOR"/>
    <property type="match status" value="1"/>
</dbReference>
<dbReference type="SMART" id="SM00388">
    <property type="entry name" value="HisKA"/>
    <property type="match status" value="1"/>
</dbReference>
<dbReference type="STRING" id="87626.PTD2_06115"/>
<dbReference type="InterPro" id="IPR004358">
    <property type="entry name" value="Sig_transdc_His_kin-like_C"/>
</dbReference>
<dbReference type="Gene3D" id="3.30.565.10">
    <property type="entry name" value="Histidine kinase-like ATPase, C-terminal domain"/>
    <property type="match status" value="1"/>
</dbReference>
<feature type="transmembrane region" description="Helical" evidence="9">
    <location>
        <begin position="20"/>
        <end position="38"/>
    </location>
</feature>
<dbReference type="InterPro" id="IPR003660">
    <property type="entry name" value="HAMP_dom"/>
</dbReference>
<feature type="domain" description="Histidine kinase" evidence="10">
    <location>
        <begin position="317"/>
        <end position="533"/>
    </location>
</feature>
<keyword evidence="9" id="KW-0812">Transmembrane</keyword>
<keyword evidence="9" id="KW-0472">Membrane</keyword>
<evidence type="ECO:0000256" key="1">
    <source>
        <dbReference type="ARBA" id="ARBA00000085"/>
    </source>
</evidence>
<dbReference type="FunFam" id="1.10.287.130:FF:000001">
    <property type="entry name" value="Two-component sensor histidine kinase"/>
    <property type="match status" value="1"/>
</dbReference>
<dbReference type="PRINTS" id="PR00344">
    <property type="entry name" value="BCTRLSENSOR"/>
</dbReference>
<dbReference type="EC" id="2.7.13.3" evidence="3"/>
<dbReference type="SMART" id="SM00304">
    <property type="entry name" value="HAMP"/>
    <property type="match status" value="1"/>
</dbReference>
<dbReference type="Pfam" id="PF02518">
    <property type="entry name" value="HATPase_c"/>
    <property type="match status" value="1"/>
</dbReference>
<evidence type="ECO:0000256" key="5">
    <source>
        <dbReference type="ARBA" id="ARBA00022679"/>
    </source>
</evidence>
<name>A4CE31_9GAMM</name>
<protein>
    <recommendedName>
        <fullName evidence="3">histidine kinase</fullName>
        <ecNumber evidence="3">2.7.13.3</ecNumber>
    </recommendedName>
</protein>
<dbReference type="GO" id="GO:0004721">
    <property type="term" value="F:phosphoprotein phosphatase activity"/>
    <property type="evidence" value="ECO:0007669"/>
    <property type="project" value="TreeGrafter"/>
</dbReference>
<keyword evidence="13" id="KW-1185">Reference proteome</keyword>
<organism evidence="12 13">
    <name type="scientific">Pseudoalteromonas tunicata D2</name>
    <dbReference type="NCBI Taxonomy" id="87626"/>
    <lineage>
        <taxon>Bacteria</taxon>
        <taxon>Pseudomonadati</taxon>
        <taxon>Pseudomonadota</taxon>
        <taxon>Gammaproteobacteria</taxon>
        <taxon>Alteromonadales</taxon>
        <taxon>Pseudoalteromonadaceae</taxon>
        <taxon>Pseudoalteromonas</taxon>
    </lineage>
</organism>
<keyword evidence="6 12" id="KW-0418">Kinase</keyword>
<dbReference type="GO" id="GO:0016036">
    <property type="term" value="P:cellular response to phosphate starvation"/>
    <property type="evidence" value="ECO:0007669"/>
    <property type="project" value="TreeGrafter"/>
</dbReference>
<dbReference type="SUPFAM" id="SSF55874">
    <property type="entry name" value="ATPase domain of HSP90 chaperone/DNA topoisomerase II/histidine kinase"/>
    <property type="match status" value="1"/>
</dbReference>
<dbReference type="SMART" id="SM00387">
    <property type="entry name" value="HATPase_c"/>
    <property type="match status" value="1"/>
</dbReference>
<accession>A4CE31</accession>
<keyword evidence="9" id="KW-1133">Transmembrane helix</keyword>
<evidence type="ECO:0000259" key="11">
    <source>
        <dbReference type="PROSITE" id="PS50885"/>
    </source>
</evidence>
<dbReference type="InterPro" id="IPR005467">
    <property type="entry name" value="His_kinase_dom"/>
</dbReference>
<gene>
    <name evidence="12" type="ORF">PTD2_06115</name>
</gene>
<sequence>MSLNPTTSLYHSSRLTHKLLLAFFVIFLFTSLIAWLYFDSSERYSKHAKQSDLTHEVLTHYSEIAKLSLEKLIAMGEIVRTGQVQTPQLREENEHQLRAALFNVRDNLLKKLTVSNQVDANQELAVLDSINQKVEQIITTNNEIKLLVAQNKLPEANQLFNLLQKQGVDTEFNQLIGNAVSQEQAQAQEIRNNVNTLYHWSNRVLAAALGAMSLFTLMTFWYFWRRINSATKQLHAATSQYSDGNLAHRIAPLSDFEFQYLGTALNGMAAQLAAQQAELNEAKRSLEEKVAQRTEALERSNQKLAQVDHQRRQFLADISHELRTPLTIIRGESEVLLRSQSAQATDYKEVLQRVVDEVQHTTALIEDLMLVARSSAGQLKLSYHQFDLKNLLSEMQQIYQRKARDQQKTIILNLPQQDAFIDADERRLRQVMMILLENALAYSPSQTQTEIQLIIREELIVIKVVDQGMGIPENEQQQVFERFYRGNRGQTPGSGLGLPVAKAIIDGHGGHITLQPNVSGLGCTATVLLPILGIETT</sequence>
<evidence type="ECO:0000256" key="7">
    <source>
        <dbReference type="ARBA" id="ARBA00023012"/>
    </source>
</evidence>
<dbReference type="InterPro" id="IPR036890">
    <property type="entry name" value="HATPase_C_sf"/>
</dbReference>
<evidence type="ECO:0000256" key="4">
    <source>
        <dbReference type="ARBA" id="ARBA00022553"/>
    </source>
</evidence>
<dbReference type="HOGENOM" id="CLU_000445_89_6_6"/>
<dbReference type="Gene3D" id="1.10.287.130">
    <property type="match status" value="1"/>
</dbReference>
<dbReference type="Pfam" id="PF00512">
    <property type="entry name" value="HisKA"/>
    <property type="match status" value="1"/>
</dbReference>
<evidence type="ECO:0000259" key="10">
    <source>
        <dbReference type="PROSITE" id="PS50109"/>
    </source>
</evidence>
<dbReference type="Gene3D" id="6.10.340.10">
    <property type="match status" value="1"/>
</dbReference>
<evidence type="ECO:0000313" key="13">
    <source>
        <dbReference type="Proteomes" id="UP000006201"/>
    </source>
</evidence>
<keyword evidence="5" id="KW-0808">Transferase</keyword>
<dbReference type="GO" id="GO:0000155">
    <property type="term" value="F:phosphorelay sensor kinase activity"/>
    <property type="evidence" value="ECO:0007669"/>
    <property type="project" value="InterPro"/>
</dbReference>
<comment type="caution">
    <text evidence="12">The sequence shown here is derived from an EMBL/GenBank/DDBJ whole genome shotgun (WGS) entry which is preliminary data.</text>
</comment>
<evidence type="ECO:0000256" key="8">
    <source>
        <dbReference type="SAM" id="Coils"/>
    </source>
</evidence>
<evidence type="ECO:0000256" key="3">
    <source>
        <dbReference type="ARBA" id="ARBA00012438"/>
    </source>
</evidence>
<evidence type="ECO:0000256" key="2">
    <source>
        <dbReference type="ARBA" id="ARBA00004370"/>
    </source>
</evidence>
<dbReference type="CDD" id="cd00082">
    <property type="entry name" value="HisKA"/>
    <property type="match status" value="1"/>
</dbReference>
<dbReference type="InterPro" id="IPR003661">
    <property type="entry name" value="HisK_dim/P_dom"/>
</dbReference>
<dbReference type="PROSITE" id="PS50885">
    <property type="entry name" value="HAMP"/>
    <property type="match status" value="1"/>
</dbReference>
<dbReference type="RefSeq" id="WP_009839086.1">
    <property type="nucleotide sequence ID" value="NZ_AAOH01000007.1"/>
</dbReference>
<dbReference type="PANTHER" id="PTHR45453:SF1">
    <property type="entry name" value="PHOSPHATE REGULON SENSOR PROTEIN PHOR"/>
    <property type="match status" value="1"/>
</dbReference>
<evidence type="ECO:0000313" key="12">
    <source>
        <dbReference type="EMBL" id="EAR27223.1"/>
    </source>
</evidence>
<reference evidence="12 13" key="1">
    <citation type="submission" date="2006-02" db="EMBL/GenBank/DDBJ databases">
        <authorList>
            <person name="Moran M.A."/>
            <person name="Kjelleberg S."/>
            <person name="Egan S."/>
            <person name="Saunders N."/>
            <person name="Thomas T."/>
            <person name="Ferriera S."/>
            <person name="Johnson J."/>
            <person name="Kravitz S."/>
            <person name="Halpern A."/>
            <person name="Remington K."/>
            <person name="Beeson K."/>
            <person name="Tran B."/>
            <person name="Rogers Y.-H."/>
            <person name="Friedman R."/>
            <person name="Venter J.C."/>
        </authorList>
    </citation>
    <scope>NUCLEOTIDE SEQUENCE [LARGE SCALE GENOMIC DNA]</scope>
    <source>
        <strain evidence="12 13">D2</strain>
    </source>
</reference>
<dbReference type="EMBL" id="AAOH01000007">
    <property type="protein sequence ID" value="EAR27223.1"/>
    <property type="molecule type" value="Genomic_DNA"/>
</dbReference>